<protein>
    <submittedName>
        <fullName evidence="5">Dihydrofolate reductase family protein</fullName>
    </submittedName>
</protein>
<dbReference type="InterPro" id="IPR002734">
    <property type="entry name" value="RibDG_C"/>
</dbReference>
<keyword evidence="3" id="KW-0560">Oxidoreductase</keyword>
<reference evidence="5" key="1">
    <citation type="submission" date="2022-09" db="EMBL/GenBank/DDBJ databases">
        <authorList>
            <person name="Zoaiter M."/>
        </authorList>
    </citation>
    <scope>NUCLEOTIDE SEQUENCE</scope>
    <source>
        <strain evidence="5">DSM 19848</strain>
    </source>
</reference>
<evidence type="ECO:0000256" key="1">
    <source>
        <dbReference type="ARBA" id="ARBA00005104"/>
    </source>
</evidence>
<dbReference type="Gene3D" id="3.40.430.10">
    <property type="entry name" value="Dihydrofolate Reductase, subunit A"/>
    <property type="match status" value="1"/>
</dbReference>
<keyword evidence="2" id="KW-0521">NADP</keyword>
<dbReference type="PANTHER" id="PTHR38011">
    <property type="entry name" value="DIHYDROFOLATE REDUCTASE FAMILY PROTEIN (AFU_ORTHOLOGUE AFUA_8G06820)"/>
    <property type="match status" value="1"/>
</dbReference>
<accession>A0ABT4DL87</accession>
<evidence type="ECO:0000313" key="5">
    <source>
        <dbReference type="EMBL" id="MCY7008286.1"/>
    </source>
</evidence>
<evidence type="ECO:0000256" key="2">
    <source>
        <dbReference type="ARBA" id="ARBA00022857"/>
    </source>
</evidence>
<dbReference type="PANTHER" id="PTHR38011:SF7">
    <property type="entry name" value="2,5-DIAMINO-6-RIBOSYLAMINO-4(3H)-PYRIMIDINONE 5'-PHOSPHATE REDUCTASE"/>
    <property type="match status" value="1"/>
</dbReference>
<dbReference type="InterPro" id="IPR050765">
    <property type="entry name" value="Riboflavin_Biosynth_HTPR"/>
</dbReference>
<dbReference type="Pfam" id="PF01872">
    <property type="entry name" value="RibD_C"/>
    <property type="match status" value="1"/>
</dbReference>
<proteinExistence type="predicted"/>
<keyword evidence="6" id="KW-1185">Reference proteome</keyword>
<evidence type="ECO:0000259" key="4">
    <source>
        <dbReference type="Pfam" id="PF01872"/>
    </source>
</evidence>
<comment type="caution">
    <text evidence="5">The sequence shown here is derived from an EMBL/GenBank/DDBJ whole genome shotgun (WGS) entry which is preliminary data.</text>
</comment>
<sequence length="229" mass="26168">MNRARVICHMMTTIDGKISIDFDGNDDYIAAGDEYDRLTFSYGEAYGCGRATFQEDIEVDFSKYKNIPVKYEDKVILPSKDKFLCVCFDRFGKLRWENQYMSYAGHNSLLLEVLTEKVQPEFLAYLDDLGIPYIFAGKEDFEPKIFLKKIKELYNVNTFTLCGGAEINAVFLKADLVDEISIVIGPAIDGNRNALTFVGTENTDGFPKYFKLKEVEKLDNNGVILRYIK</sequence>
<name>A0ABT4DL87_FUSSI</name>
<gene>
    <name evidence="5" type="ORF">OCK72_06395</name>
</gene>
<dbReference type="RefSeq" id="WP_265152227.1">
    <property type="nucleotide sequence ID" value="NZ_JAOXXL010000016.1"/>
</dbReference>
<dbReference type="Proteomes" id="UP001062738">
    <property type="component" value="Unassembled WGS sequence"/>
</dbReference>
<dbReference type="EMBL" id="JAOXXL010000016">
    <property type="protein sequence ID" value="MCY7008286.1"/>
    <property type="molecule type" value="Genomic_DNA"/>
</dbReference>
<feature type="domain" description="Bacterial bifunctional deaminase-reductase C-terminal" evidence="4">
    <location>
        <begin position="135"/>
        <end position="221"/>
    </location>
</feature>
<dbReference type="SUPFAM" id="SSF53597">
    <property type="entry name" value="Dihydrofolate reductase-like"/>
    <property type="match status" value="1"/>
</dbReference>
<organism evidence="5 6">
    <name type="scientific">Fusobacterium simiae</name>
    <dbReference type="NCBI Taxonomy" id="855"/>
    <lineage>
        <taxon>Bacteria</taxon>
        <taxon>Fusobacteriati</taxon>
        <taxon>Fusobacteriota</taxon>
        <taxon>Fusobacteriia</taxon>
        <taxon>Fusobacteriales</taxon>
        <taxon>Fusobacteriaceae</taxon>
        <taxon>Fusobacterium</taxon>
    </lineage>
</organism>
<evidence type="ECO:0000256" key="3">
    <source>
        <dbReference type="ARBA" id="ARBA00023002"/>
    </source>
</evidence>
<evidence type="ECO:0000313" key="6">
    <source>
        <dbReference type="Proteomes" id="UP001062738"/>
    </source>
</evidence>
<dbReference type="InterPro" id="IPR024072">
    <property type="entry name" value="DHFR-like_dom_sf"/>
</dbReference>
<comment type="pathway">
    <text evidence="1">Cofactor biosynthesis; riboflavin biosynthesis.</text>
</comment>